<gene>
    <name evidence="3" type="ORF">BCV70DRAFT_6958</name>
</gene>
<protein>
    <submittedName>
        <fullName evidence="3">Uncharacterized protein</fullName>
    </submittedName>
</protein>
<keyword evidence="4" id="KW-1185">Reference proteome</keyword>
<evidence type="ECO:0000313" key="3">
    <source>
        <dbReference type="EMBL" id="PWZ02831.1"/>
    </source>
</evidence>
<evidence type="ECO:0000256" key="1">
    <source>
        <dbReference type="SAM" id="MobiDB-lite"/>
    </source>
</evidence>
<keyword evidence="2" id="KW-0812">Transmembrane</keyword>
<feature type="compositionally biased region" description="Low complexity" evidence="1">
    <location>
        <begin position="49"/>
        <end position="62"/>
    </location>
</feature>
<evidence type="ECO:0000313" key="4">
    <source>
        <dbReference type="Proteomes" id="UP000246740"/>
    </source>
</evidence>
<dbReference type="InParanoid" id="A0A317XZX6"/>
<keyword evidence="2" id="KW-1133">Transmembrane helix</keyword>
<organism evidence="3 4">
    <name type="scientific">Testicularia cyperi</name>
    <dbReference type="NCBI Taxonomy" id="1882483"/>
    <lineage>
        <taxon>Eukaryota</taxon>
        <taxon>Fungi</taxon>
        <taxon>Dikarya</taxon>
        <taxon>Basidiomycota</taxon>
        <taxon>Ustilaginomycotina</taxon>
        <taxon>Ustilaginomycetes</taxon>
        <taxon>Ustilaginales</taxon>
        <taxon>Anthracoideaceae</taxon>
        <taxon>Testicularia</taxon>
    </lineage>
</organism>
<accession>A0A317XZX6</accession>
<proteinExistence type="predicted"/>
<feature type="region of interest" description="Disordered" evidence="1">
    <location>
        <begin position="49"/>
        <end position="72"/>
    </location>
</feature>
<dbReference type="Proteomes" id="UP000246740">
    <property type="component" value="Unassembled WGS sequence"/>
</dbReference>
<dbReference type="OrthoDB" id="2545108at2759"/>
<dbReference type="EMBL" id="KZ819188">
    <property type="protein sequence ID" value="PWZ02831.1"/>
    <property type="molecule type" value="Genomic_DNA"/>
</dbReference>
<reference evidence="3 4" key="1">
    <citation type="journal article" date="2018" name="Mol. Biol. Evol.">
        <title>Broad Genomic Sampling Reveals a Smut Pathogenic Ancestry of the Fungal Clade Ustilaginomycotina.</title>
        <authorList>
            <person name="Kijpornyongpan T."/>
            <person name="Mondo S.J."/>
            <person name="Barry K."/>
            <person name="Sandor L."/>
            <person name="Lee J."/>
            <person name="Lipzen A."/>
            <person name="Pangilinan J."/>
            <person name="LaButti K."/>
            <person name="Hainaut M."/>
            <person name="Henrissat B."/>
            <person name="Grigoriev I.V."/>
            <person name="Spatafora J.W."/>
            <person name="Aime M.C."/>
        </authorList>
    </citation>
    <scope>NUCLEOTIDE SEQUENCE [LARGE SCALE GENOMIC DNA]</scope>
    <source>
        <strain evidence="3 4">MCA 3645</strain>
    </source>
</reference>
<name>A0A317XZX6_9BASI</name>
<feature type="transmembrane region" description="Helical" evidence="2">
    <location>
        <begin position="6"/>
        <end position="26"/>
    </location>
</feature>
<evidence type="ECO:0000256" key="2">
    <source>
        <dbReference type="SAM" id="Phobius"/>
    </source>
</evidence>
<dbReference type="AlphaFoldDB" id="A0A317XZX6"/>
<keyword evidence="2" id="KW-0472">Membrane</keyword>
<sequence>MTTSESVRALVFVGLALIGCLIRTYIRTANGEKEDEVHFWSSNFSQQQLQYQQHNQQPHSQSAEPKRRDRAATITQDTSHILHPRSATSSGEVSQAVSVLHDQPPVFPDFDTGSPRDRPTFARPASTAAIDLNGEDIGEAYEDWAAMRHARGDCSEDAESSIDKLIQQRTFKKQLVNMPHLDSLGISGASTPTVWTAHFPAAQLRPY</sequence>